<keyword evidence="4" id="KW-0677">Repeat</keyword>
<keyword evidence="3" id="KW-0808">Transferase</keyword>
<dbReference type="EMBL" id="JAALHA020000003">
    <property type="protein sequence ID" value="MDR9894883.1"/>
    <property type="molecule type" value="Genomic_DNA"/>
</dbReference>
<protein>
    <submittedName>
        <fullName evidence="7">Glycosyltransferase</fullName>
    </submittedName>
</protein>
<proteinExistence type="predicted"/>
<dbReference type="Gene3D" id="3.40.50.11380">
    <property type="match status" value="1"/>
</dbReference>
<dbReference type="InterPro" id="IPR029044">
    <property type="entry name" value="Nucleotide-diphossugar_trans"/>
</dbReference>
<accession>A0AAP5I7X1</accession>
<dbReference type="Gene3D" id="3.40.50.2000">
    <property type="entry name" value="Glycogen Phosphorylase B"/>
    <property type="match status" value="1"/>
</dbReference>
<dbReference type="Gene3D" id="3.90.550.10">
    <property type="entry name" value="Spore Coat Polysaccharide Biosynthesis Protein SpsA, Chain A"/>
    <property type="match status" value="1"/>
</dbReference>
<keyword evidence="5" id="KW-0802">TPR repeat</keyword>
<evidence type="ECO:0000259" key="6">
    <source>
        <dbReference type="Pfam" id="PF13844"/>
    </source>
</evidence>
<dbReference type="RefSeq" id="WP_208341313.1">
    <property type="nucleotide sequence ID" value="NZ_CAWQFN010000863.1"/>
</dbReference>
<sequence>MVNWQLKTPVCFTIFNRPDTTQKVFEAIRQVKPPLLLIISDGPRSDKLGEVEKCNAVRAIVDQIDWKCELLKNFSDINMGLKHRISSGLDWVFNIVEEAIILEDDCLPHPTFFRFCEDLLEHYRYDERVMLITGTNFQFGLKRTNYSYYFSRYIDCWGWATWKRAWQNFDFEMKQWPEIRDNNWLIDILQDPVEAASWSNIFQNTYDGHINSWAYRWKLACWIQSGLTIIPNRNLVSNIGFNIDAVHTKDSRSPFANTPVEEIDFPLNHPKFVIRDAESDDFTKRVMFSGDTVELRKRLADSWLNLTEEDFASEYNQVNIKNLLNSSIKDEVLNEAETVIQKELIKNMNTESDDNKKIQYLLASMLYCYPHQLPLQYDLSQIPEWLLHDYLKFTLEPPYLFQEVGEVNQYSQYLEKWINYLHTIISNDPNSKLCQEVAIALTKYGKFIPPCIMTENIKNICQKRSEILEFALKSQGYEIDYNFQERLPGRNKIRLGILAENFGLKTQIFAKLPIFKYLNRDVFEIIIYSLWSSGDRIERYCSGHVDVGIQLPEDLDSQVQTIRDDDLDILFIADNITAKTTPITLMSLHRLARVQVTGISSGITSGIRNIDYYISGELNYLEKQAARNYTETLVTLSGSGMCWDFATEEQGISTTSISRKSIGIDENDIVYVSGSGCDILLPEVEVSWAKIIANVPNSKLLLYPHNISWSSSYTFHGFKNRLKATCAKFNISEKRVIILEPVQNRVSLKECFKLGDIYLDSYPSSDHTSVIAALEIGLPTVVMAGNFACAWTSSSLLQEIAMYDLIADTEELYIQLGVNLGKDQEFRQEKSKQIQDKMQILPGFLDSRSYSTQMGTLLQKLFLESFSDSLRENFNLRDINLLIFPDWNQAEDLLCNNLADVIRAIATRPDSDKITLLIDTSDISVEDAQMLLSGITMNFLMEEDLDVTEDLVISLIEPLADIHWQALMPYLYARIVLEHENQQAVANVKADTLPCYEVEKLAGEFFFT</sequence>
<dbReference type="InterPro" id="IPR029489">
    <property type="entry name" value="OGT/SEC/SPY_C"/>
</dbReference>
<reference evidence="8" key="1">
    <citation type="journal article" date="2021" name="Science">
        <title>Hunting the eagle killer: A cyanobacterial neurotoxin causes vacuolar myelinopathy.</title>
        <authorList>
            <person name="Breinlinger S."/>
            <person name="Phillips T.J."/>
            <person name="Haram B.N."/>
            <person name="Mares J."/>
            <person name="Martinez Yerena J.A."/>
            <person name="Hrouzek P."/>
            <person name="Sobotka R."/>
            <person name="Henderson W.M."/>
            <person name="Schmieder P."/>
            <person name="Williams S.M."/>
            <person name="Lauderdale J.D."/>
            <person name="Wilde H.D."/>
            <person name="Gerrin W."/>
            <person name="Kust A."/>
            <person name="Washington J.W."/>
            <person name="Wagner C."/>
            <person name="Geier B."/>
            <person name="Liebeke M."/>
            <person name="Enke H."/>
            <person name="Niedermeyer T.H.J."/>
            <person name="Wilde S.B."/>
        </authorList>
    </citation>
    <scope>NUCLEOTIDE SEQUENCE [LARGE SCALE GENOMIC DNA]</scope>
    <source>
        <strain evidence="8">Thurmond2011</strain>
    </source>
</reference>
<comment type="caution">
    <text evidence="7">The sequence shown here is derived from an EMBL/GenBank/DDBJ whole genome shotgun (WGS) entry which is preliminary data.</text>
</comment>
<feature type="domain" description="O-GlcNAc transferase C-terminal" evidence="6">
    <location>
        <begin position="653"/>
        <end position="853"/>
    </location>
</feature>
<evidence type="ECO:0000313" key="8">
    <source>
        <dbReference type="Proteomes" id="UP000667802"/>
    </source>
</evidence>
<keyword evidence="8" id="KW-1185">Reference proteome</keyword>
<evidence type="ECO:0000256" key="2">
    <source>
        <dbReference type="ARBA" id="ARBA00022676"/>
    </source>
</evidence>
<evidence type="ECO:0000256" key="1">
    <source>
        <dbReference type="ARBA" id="ARBA00004922"/>
    </source>
</evidence>
<evidence type="ECO:0000256" key="4">
    <source>
        <dbReference type="ARBA" id="ARBA00022737"/>
    </source>
</evidence>
<organism evidence="7 8">
    <name type="scientific">Aetokthonos hydrillicola Thurmond2011</name>
    <dbReference type="NCBI Taxonomy" id="2712845"/>
    <lineage>
        <taxon>Bacteria</taxon>
        <taxon>Bacillati</taxon>
        <taxon>Cyanobacteriota</taxon>
        <taxon>Cyanophyceae</taxon>
        <taxon>Nostocales</taxon>
        <taxon>Hapalosiphonaceae</taxon>
        <taxon>Aetokthonos</taxon>
    </lineage>
</organism>
<dbReference type="GO" id="GO:0016757">
    <property type="term" value="F:glycosyltransferase activity"/>
    <property type="evidence" value="ECO:0007669"/>
    <property type="project" value="UniProtKB-KW"/>
</dbReference>
<dbReference type="Proteomes" id="UP000667802">
    <property type="component" value="Unassembled WGS sequence"/>
</dbReference>
<evidence type="ECO:0000256" key="5">
    <source>
        <dbReference type="ARBA" id="ARBA00022803"/>
    </source>
</evidence>
<dbReference type="PANTHER" id="PTHR44835:SF1">
    <property type="entry name" value="PROTEIN O-GLCNAC TRANSFERASE"/>
    <property type="match status" value="1"/>
</dbReference>
<dbReference type="SUPFAM" id="SSF53448">
    <property type="entry name" value="Nucleotide-diphospho-sugar transferases"/>
    <property type="match status" value="1"/>
</dbReference>
<comment type="pathway">
    <text evidence="1">Protein modification; protein glycosylation.</text>
</comment>
<dbReference type="Pfam" id="PF13844">
    <property type="entry name" value="Glyco_transf_41"/>
    <property type="match status" value="1"/>
</dbReference>
<gene>
    <name evidence="7" type="ORF">G7B40_009935</name>
</gene>
<keyword evidence="2" id="KW-0328">Glycosyltransferase</keyword>
<name>A0AAP5I7X1_9CYAN</name>
<dbReference type="PANTHER" id="PTHR44835">
    <property type="entry name" value="UDP-N-ACETYLGLUCOSAMINE--PEPTIDE N-ACETYLGLUCOSAMINYLTRANSFERASE SPINDLY-RELATED"/>
    <property type="match status" value="1"/>
</dbReference>
<evidence type="ECO:0000256" key="3">
    <source>
        <dbReference type="ARBA" id="ARBA00022679"/>
    </source>
</evidence>
<dbReference type="AlphaFoldDB" id="A0AAP5I7X1"/>
<evidence type="ECO:0000313" key="7">
    <source>
        <dbReference type="EMBL" id="MDR9894883.1"/>
    </source>
</evidence>
<dbReference type="InterPro" id="IPR051939">
    <property type="entry name" value="Glycosyltr_41/O-GlcNAc_trsf"/>
</dbReference>